<reference evidence="2 3" key="1">
    <citation type="submission" date="2024-02" db="EMBL/GenBank/DDBJ databases">
        <title>High-quality chromosome-scale genome assembly of Pensacola bahiagrass (Paspalum notatum Flugge var. saurae).</title>
        <authorList>
            <person name="Vega J.M."/>
            <person name="Podio M."/>
            <person name="Orjuela J."/>
            <person name="Siena L.A."/>
            <person name="Pessino S.C."/>
            <person name="Combes M.C."/>
            <person name="Mariac C."/>
            <person name="Albertini E."/>
            <person name="Pupilli F."/>
            <person name="Ortiz J.P.A."/>
            <person name="Leblanc O."/>
        </authorList>
    </citation>
    <scope>NUCLEOTIDE SEQUENCE [LARGE SCALE GENOMIC DNA]</scope>
    <source>
        <strain evidence="2">R1</strain>
        <tissue evidence="2">Leaf</tissue>
    </source>
</reference>
<proteinExistence type="predicted"/>
<keyword evidence="1" id="KW-0732">Signal</keyword>
<sequence length="121" mass="12907">MGLPSFPTGLAVSVLLCSLGHAACAWSRRLAPVPRQPAAHQSPRACYGFGISSTVPGRAVALRRPAVGIRDNMFVLTLLACCSSTYNGEQEEESFGWVAIGIQERAKAKENESNASTRRSS</sequence>
<name>A0AAQ3UBJ7_PASNO</name>
<evidence type="ECO:0000256" key="1">
    <source>
        <dbReference type="SAM" id="SignalP"/>
    </source>
</evidence>
<keyword evidence="3" id="KW-1185">Reference proteome</keyword>
<protein>
    <recommendedName>
        <fullName evidence="4">Secreted protein</fullName>
    </recommendedName>
</protein>
<feature type="chain" id="PRO_5042908855" description="Secreted protein" evidence="1">
    <location>
        <begin position="23"/>
        <end position="121"/>
    </location>
</feature>
<gene>
    <name evidence="2" type="ORF">U9M48_034120</name>
</gene>
<evidence type="ECO:0008006" key="4">
    <source>
        <dbReference type="Google" id="ProtNLM"/>
    </source>
</evidence>
<evidence type="ECO:0000313" key="3">
    <source>
        <dbReference type="Proteomes" id="UP001341281"/>
    </source>
</evidence>
<organism evidence="2 3">
    <name type="scientific">Paspalum notatum var. saurae</name>
    <dbReference type="NCBI Taxonomy" id="547442"/>
    <lineage>
        <taxon>Eukaryota</taxon>
        <taxon>Viridiplantae</taxon>
        <taxon>Streptophyta</taxon>
        <taxon>Embryophyta</taxon>
        <taxon>Tracheophyta</taxon>
        <taxon>Spermatophyta</taxon>
        <taxon>Magnoliopsida</taxon>
        <taxon>Liliopsida</taxon>
        <taxon>Poales</taxon>
        <taxon>Poaceae</taxon>
        <taxon>PACMAD clade</taxon>
        <taxon>Panicoideae</taxon>
        <taxon>Andropogonodae</taxon>
        <taxon>Paspaleae</taxon>
        <taxon>Paspalinae</taxon>
        <taxon>Paspalum</taxon>
    </lineage>
</organism>
<dbReference type="Proteomes" id="UP001341281">
    <property type="component" value="Chromosome 07"/>
</dbReference>
<dbReference type="AlphaFoldDB" id="A0AAQ3UBJ7"/>
<feature type="signal peptide" evidence="1">
    <location>
        <begin position="1"/>
        <end position="22"/>
    </location>
</feature>
<dbReference type="EMBL" id="CP144751">
    <property type="protein sequence ID" value="WVZ87489.1"/>
    <property type="molecule type" value="Genomic_DNA"/>
</dbReference>
<evidence type="ECO:0000313" key="2">
    <source>
        <dbReference type="EMBL" id="WVZ87489.1"/>
    </source>
</evidence>
<accession>A0AAQ3UBJ7</accession>